<dbReference type="GO" id="GO:0030154">
    <property type="term" value="P:cell differentiation"/>
    <property type="evidence" value="ECO:0007669"/>
    <property type="project" value="TreeGrafter"/>
</dbReference>
<feature type="region of interest" description="Disordered" evidence="10">
    <location>
        <begin position="1288"/>
        <end position="1328"/>
    </location>
</feature>
<sequence length="1762" mass="192557">MMKAELSGGVVDTAWMEPKNHKGPRASKCRNLFPKNGIAKDGHILCKICGDKASGFHYGVFSCEGCKGFFRRTIRHQLTYKPCDTPGQCLIMRISRTRCQYCRLQKCISTGMSHEAVRLGRCPKKARPESSSFFMLPKTQHGGVDLDKQLKTEQMVLYIHEAYKTALRGYGNISNNPSVFETNTCPSGATSSSDDVKRVIYTQYVPSVVRFITNMANQIPQFLDMSTDDQRALIKGCILEVAFVHDSTHVNLTDALWEDTKLHFSLRKESLPEMGAIGDVFERYWRILSKVSIMALTDVEVSILCALLILCPDREGLSAVRYLENLQTELAMALKCQLILSHSGDKPARAFHRLVDVITELRGVSTLYLDAILGARVDKDTARVVDGEVTRVLEEGDAGATRREPASSGAVGGAASVSVSVSASASQMFSEEEEEDVEEEGESREPGLLWPGAGGKRGGREREVFDDEDMGDDNQNSRLSEWSEKSEAKSNSTCGVEDREDSNMSTQREEAEVDRFSIGLYTSSGLNRDGLLHRDQGKKEEEDSLLTEGTDISMDELSVGCEIKDQKINSDSRQSESHFEEACAKLQRFEIKENDTGHAPRLNGDRDKLSLYESEQGKFFPHRDANSQERSTRAADFHATLLDGRSSSPGKATRKRSATFSVGCKRAQKCWRMCTPDSPLARPSSAPAAKGEPLVKGAPPMRSKSMSHVGAAAAKKTKTPVVRLSSLVPSPASRSKSFSQGDRAINRSALKAKAGWKKAILQEQQYDPHDPHDPHDTLLARCPRISALIMEPDVAVGQSYGALAQSGQYGADTRVCPEVKADGRLRNKQVRNVGPSSSGSAGENLPRAGGAKPHSGLVRQLFSTRPGEISQAYMVSSHGLNDSTQQGKSNFDTLNVNQPMGRAKMVQDQQSLRTTDHFTQSNRPRSNTWSAVAGDGSVHPHPRMSWSRQPRTVAGGFHITQEQSTTLNSGEAFHAPRPTGFSHPGNFKTTMTEKHSSKALHGAQSDYSVQNYPYKTLAAVGSEGSVPQDPSTLSQMLPPQGVRDLRTSFQANHDEEMRWENQDHRFTHRRNTLPSRPIRSRTSTVRFSPLCQEPTPHGCEKSGAQVSLSSHTQHTQSHSQSGPFVHSSDAGNTQASASGVPYSHVHSAGTNHQTKTLYTLLQPHQVYPTRGEMDNRFYHSGVAGASPTRDLGTSWSSPLAPHQRSASFSHGSRSDSQSHYSQRRSTYTSSRRGLQPASQSNQAEDGVFRRQPAQNSLSSSASSSLSSIWSLGSSSSSASHGPYYHPGHTSYPSSPDSGVSDVPLDMSCPARTHGAKSSSIPPKDTDTCGREATVAADKQFHTTASSASAVHMDQNATQKAHSSIDLVSPQHLTFSSNTRSCSPLNRQSSPHLGQASSASISQSTLPINPKSTYMNKTVTSGQTAQDRFYVGDERSYPVNHQFVPSPTSAFNLTRHATSKANNSNNTNASADRGGNTPLNEHISRSPHSHQSNYNAPPQSQSSSSHHSSSENVGWSNGKVLAASDVPLSASTKPSPKVYISPDQEVQNLSMRSKFQQFRSAPPSPSGQLHSSHPNFSGHSSGPRGRRDLERFGAYSSHSCNGFVGSDGSRPSDFSTIGSTFSTKRFTHEANFSEAASNPGSNSDTIYESDSLTLREKLRLRLNPKATELRNAEEQTSGVLERANPESSAVNPRLSSGQARKDLQPGMGSVEETWNPPVCRPRSQTFAGRPREDRLSRTNIERLLRQAPSKSYLLQQPNDQHQQ</sequence>
<keyword evidence="5" id="KW-0805">Transcription regulation</keyword>
<evidence type="ECO:0000259" key="12">
    <source>
        <dbReference type="PROSITE" id="PS51843"/>
    </source>
</evidence>
<feature type="compositionally biased region" description="Low complexity" evidence="10">
    <location>
        <begin position="1109"/>
        <end position="1121"/>
    </location>
</feature>
<dbReference type="Proteomes" id="UP000271974">
    <property type="component" value="Unassembled WGS sequence"/>
</dbReference>
<keyword evidence="7" id="KW-0804">Transcription</keyword>
<evidence type="ECO:0000259" key="11">
    <source>
        <dbReference type="PROSITE" id="PS51030"/>
    </source>
</evidence>
<dbReference type="InterPro" id="IPR000536">
    <property type="entry name" value="Nucl_hrmn_rcpt_lig-bd"/>
</dbReference>
<comment type="similarity">
    <text evidence="1">Belongs to the nuclear hormone receptor family. NR1 subfamily.</text>
</comment>
<evidence type="ECO:0000256" key="5">
    <source>
        <dbReference type="ARBA" id="ARBA00023015"/>
    </source>
</evidence>
<dbReference type="PRINTS" id="PR00398">
    <property type="entry name" value="STRDHORMONER"/>
</dbReference>
<feature type="region of interest" description="Disordered" evidence="10">
    <location>
        <begin position="676"/>
        <end position="704"/>
    </location>
</feature>
<dbReference type="InterPro" id="IPR001628">
    <property type="entry name" value="Znf_hrmn_rcpt"/>
</dbReference>
<feature type="region of interest" description="Disordered" evidence="10">
    <location>
        <begin position="1664"/>
        <end position="1762"/>
    </location>
</feature>
<keyword evidence="8" id="KW-0675">Receptor</keyword>
<evidence type="ECO:0000256" key="4">
    <source>
        <dbReference type="ARBA" id="ARBA00022833"/>
    </source>
</evidence>
<dbReference type="PANTHER" id="PTHR24082">
    <property type="entry name" value="NUCLEAR HORMONE RECEPTOR"/>
    <property type="match status" value="1"/>
</dbReference>
<feature type="compositionally biased region" description="Basic and acidic residues" evidence="10">
    <location>
        <begin position="530"/>
        <end position="541"/>
    </location>
</feature>
<dbReference type="PROSITE" id="PS51843">
    <property type="entry name" value="NR_LBD"/>
    <property type="match status" value="1"/>
</dbReference>
<feature type="region of interest" description="Disordered" evidence="10">
    <location>
        <begin position="423"/>
        <end position="551"/>
    </location>
</feature>
<dbReference type="Gene3D" id="1.10.565.10">
    <property type="entry name" value="Retinoid X Receptor"/>
    <property type="match status" value="1"/>
</dbReference>
<dbReference type="Pfam" id="PF00104">
    <property type="entry name" value="Hormone_recep"/>
    <property type="match status" value="1"/>
</dbReference>
<gene>
    <name evidence="13" type="ORF">EGW08_004370</name>
</gene>
<keyword evidence="6" id="KW-0238">DNA-binding</keyword>
<evidence type="ECO:0008006" key="15">
    <source>
        <dbReference type="Google" id="ProtNLM"/>
    </source>
</evidence>
<dbReference type="Gene3D" id="3.30.50.10">
    <property type="entry name" value="Erythroid Transcription Factor GATA-1, subunit A"/>
    <property type="match status" value="1"/>
</dbReference>
<feature type="compositionally biased region" description="Polar residues" evidence="10">
    <location>
        <begin position="1488"/>
        <end position="1497"/>
    </location>
</feature>
<dbReference type="InterPro" id="IPR001728">
    <property type="entry name" value="ThyrH_rcpt"/>
</dbReference>
<dbReference type="GO" id="GO:0008270">
    <property type="term" value="F:zinc ion binding"/>
    <property type="evidence" value="ECO:0007669"/>
    <property type="project" value="UniProtKB-KW"/>
</dbReference>
<keyword evidence="2" id="KW-0479">Metal-binding</keyword>
<reference evidence="13 14" key="1">
    <citation type="submission" date="2019-01" db="EMBL/GenBank/DDBJ databases">
        <title>A draft genome assembly of the solar-powered sea slug Elysia chlorotica.</title>
        <authorList>
            <person name="Cai H."/>
            <person name="Li Q."/>
            <person name="Fang X."/>
            <person name="Li J."/>
            <person name="Curtis N.E."/>
            <person name="Altenburger A."/>
            <person name="Shibata T."/>
            <person name="Feng M."/>
            <person name="Maeda T."/>
            <person name="Schwartz J.A."/>
            <person name="Shigenobu S."/>
            <person name="Lundholm N."/>
            <person name="Nishiyama T."/>
            <person name="Yang H."/>
            <person name="Hasebe M."/>
            <person name="Li S."/>
            <person name="Pierce S.K."/>
            <person name="Wang J."/>
        </authorList>
    </citation>
    <scope>NUCLEOTIDE SEQUENCE [LARGE SCALE GENOMIC DNA]</scope>
    <source>
        <strain evidence="13">EC2010</strain>
        <tissue evidence="13">Whole organism of an adult</tissue>
    </source>
</reference>
<feature type="compositionally biased region" description="Polar residues" evidence="10">
    <location>
        <begin position="1204"/>
        <end position="1219"/>
    </location>
</feature>
<keyword evidence="4" id="KW-0862">Zinc</keyword>
<evidence type="ECO:0000256" key="1">
    <source>
        <dbReference type="ARBA" id="ARBA00008092"/>
    </source>
</evidence>
<accession>A0A433U1Y8</accession>
<feature type="compositionally biased region" description="Low complexity" evidence="10">
    <location>
        <begin position="676"/>
        <end position="689"/>
    </location>
</feature>
<dbReference type="EMBL" id="RQTK01000099">
    <property type="protein sequence ID" value="RUS87837.1"/>
    <property type="molecule type" value="Genomic_DNA"/>
</dbReference>
<protein>
    <recommendedName>
        <fullName evidence="15">Nuclear receptor domain-containing protein</fullName>
    </recommendedName>
</protein>
<feature type="region of interest" description="Disordered" evidence="10">
    <location>
        <begin position="1178"/>
        <end position="1261"/>
    </location>
</feature>
<dbReference type="OrthoDB" id="7634782at2759"/>
<dbReference type="GO" id="GO:0045944">
    <property type="term" value="P:positive regulation of transcription by RNA polymerase II"/>
    <property type="evidence" value="ECO:0007669"/>
    <property type="project" value="TreeGrafter"/>
</dbReference>
<dbReference type="InterPro" id="IPR050234">
    <property type="entry name" value="Nuclear_hormone_rcpt_NR1"/>
</dbReference>
<dbReference type="STRING" id="188477.A0A433U1Y8"/>
<dbReference type="GO" id="GO:0004879">
    <property type="term" value="F:nuclear receptor activity"/>
    <property type="evidence" value="ECO:0007669"/>
    <property type="project" value="InterPro"/>
</dbReference>
<feature type="region of interest" description="Disordered" evidence="10">
    <location>
        <begin position="1552"/>
        <end position="1588"/>
    </location>
</feature>
<dbReference type="GO" id="GO:0009755">
    <property type="term" value="P:hormone-mediated signaling pathway"/>
    <property type="evidence" value="ECO:0007669"/>
    <property type="project" value="TreeGrafter"/>
</dbReference>
<dbReference type="GO" id="GO:0000122">
    <property type="term" value="P:negative regulation of transcription by RNA polymerase II"/>
    <property type="evidence" value="ECO:0007669"/>
    <property type="project" value="TreeGrafter"/>
</dbReference>
<dbReference type="PRINTS" id="PR00047">
    <property type="entry name" value="STROIDFINGER"/>
</dbReference>
<evidence type="ECO:0000256" key="2">
    <source>
        <dbReference type="ARBA" id="ARBA00022723"/>
    </source>
</evidence>
<evidence type="ECO:0000256" key="9">
    <source>
        <dbReference type="ARBA" id="ARBA00023242"/>
    </source>
</evidence>
<dbReference type="InterPro" id="IPR001723">
    <property type="entry name" value="Nuclear_hrmn_rcpt"/>
</dbReference>
<dbReference type="PRINTS" id="PR00546">
    <property type="entry name" value="THYROIDHORMR"/>
</dbReference>
<evidence type="ECO:0000256" key="7">
    <source>
        <dbReference type="ARBA" id="ARBA00023163"/>
    </source>
</evidence>
<keyword evidence="3" id="KW-0863">Zinc-finger</keyword>
<evidence type="ECO:0000313" key="14">
    <source>
        <dbReference type="Proteomes" id="UP000271974"/>
    </source>
</evidence>
<dbReference type="SUPFAM" id="SSF57716">
    <property type="entry name" value="Glucocorticoid receptor-like (DNA-binding domain)"/>
    <property type="match status" value="1"/>
</dbReference>
<feature type="region of interest" description="Disordered" evidence="10">
    <location>
        <begin position="639"/>
        <end position="659"/>
    </location>
</feature>
<feature type="compositionally biased region" description="Basic and acidic residues" evidence="10">
    <location>
        <begin position="1728"/>
        <end position="1743"/>
    </location>
</feature>
<feature type="domain" description="Nuclear receptor" evidence="11">
    <location>
        <begin position="43"/>
        <end position="119"/>
    </location>
</feature>
<dbReference type="Pfam" id="PF00105">
    <property type="entry name" value="zf-C4"/>
    <property type="match status" value="1"/>
</dbReference>
<dbReference type="InterPro" id="IPR013088">
    <property type="entry name" value="Znf_NHR/GATA"/>
</dbReference>
<dbReference type="SUPFAM" id="SSF48508">
    <property type="entry name" value="Nuclear receptor ligand-binding domain"/>
    <property type="match status" value="1"/>
</dbReference>
<feature type="region of interest" description="Disordered" evidence="10">
    <location>
        <begin position="1375"/>
        <end position="1420"/>
    </location>
</feature>
<dbReference type="SMART" id="SM00399">
    <property type="entry name" value="ZnF_C4"/>
    <property type="match status" value="1"/>
</dbReference>
<evidence type="ECO:0000256" key="3">
    <source>
        <dbReference type="ARBA" id="ARBA00022771"/>
    </source>
</evidence>
<feature type="compositionally biased region" description="Polar residues" evidence="10">
    <location>
        <begin position="915"/>
        <end position="930"/>
    </location>
</feature>
<feature type="region of interest" description="Disordered" evidence="10">
    <location>
        <begin position="915"/>
        <end position="947"/>
    </location>
</feature>
<dbReference type="FunFam" id="3.30.50.10:FF:000030">
    <property type="entry name" value="Nuclear Hormone Receptor family"/>
    <property type="match status" value="1"/>
</dbReference>
<feature type="compositionally biased region" description="Polar residues" evidence="10">
    <location>
        <begin position="1684"/>
        <end position="1697"/>
    </location>
</feature>
<dbReference type="InterPro" id="IPR035500">
    <property type="entry name" value="NHR-like_dom_sf"/>
</dbReference>
<name>A0A433U1Y8_ELYCH</name>
<evidence type="ECO:0000256" key="8">
    <source>
        <dbReference type="ARBA" id="ARBA00023170"/>
    </source>
</evidence>
<feature type="region of interest" description="Disordered" evidence="10">
    <location>
        <begin position="1458"/>
        <end position="1514"/>
    </location>
</feature>
<feature type="region of interest" description="Disordered" evidence="10">
    <location>
        <begin position="826"/>
        <end position="854"/>
    </location>
</feature>
<evidence type="ECO:0000313" key="13">
    <source>
        <dbReference type="EMBL" id="RUS87837.1"/>
    </source>
</evidence>
<feature type="region of interest" description="Disordered" evidence="10">
    <location>
        <begin position="1065"/>
        <end position="1148"/>
    </location>
</feature>
<keyword evidence="14" id="KW-1185">Reference proteome</keyword>
<dbReference type="CDD" id="cd07166">
    <property type="entry name" value="NR_DBD_REV_ERB"/>
    <property type="match status" value="1"/>
</dbReference>
<dbReference type="PROSITE" id="PS00031">
    <property type="entry name" value="NUCLEAR_REC_DBD_1"/>
    <property type="match status" value="1"/>
</dbReference>
<dbReference type="SMART" id="SM00430">
    <property type="entry name" value="HOLI"/>
    <property type="match status" value="1"/>
</dbReference>
<evidence type="ECO:0000256" key="10">
    <source>
        <dbReference type="SAM" id="MobiDB-lite"/>
    </source>
</evidence>
<feature type="compositionally biased region" description="Acidic residues" evidence="10">
    <location>
        <begin position="430"/>
        <end position="442"/>
    </location>
</feature>
<proteinExistence type="inferred from homology"/>
<comment type="caution">
    <text evidence="13">The sequence shown here is derived from an EMBL/GenBank/DDBJ whole genome shotgun (WGS) entry which is preliminary data.</text>
</comment>
<feature type="compositionally biased region" description="Low complexity" evidence="10">
    <location>
        <begin position="1290"/>
        <end position="1305"/>
    </location>
</feature>
<dbReference type="PANTHER" id="PTHR24082:SF473">
    <property type="entry name" value="ECDYSONE-INDUCED PROTEIN 75B, ISOFORM B"/>
    <property type="match status" value="1"/>
</dbReference>
<evidence type="ECO:0000256" key="6">
    <source>
        <dbReference type="ARBA" id="ARBA00023125"/>
    </source>
</evidence>
<feature type="compositionally biased region" description="Low complexity" evidence="10">
    <location>
        <begin position="1223"/>
        <end position="1232"/>
    </location>
</feature>
<dbReference type="GO" id="GO:0000978">
    <property type="term" value="F:RNA polymerase II cis-regulatory region sequence-specific DNA binding"/>
    <property type="evidence" value="ECO:0007669"/>
    <property type="project" value="TreeGrafter"/>
</dbReference>
<organism evidence="13 14">
    <name type="scientific">Elysia chlorotica</name>
    <name type="common">Eastern emerald elysia</name>
    <name type="synonym">Sea slug</name>
    <dbReference type="NCBI Taxonomy" id="188477"/>
    <lineage>
        <taxon>Eukaryota</taxon>
        <taxon>Metazoa</taxon>
        <taxon>Spiralia</taxon>
        <taxon>Lophotrochozoa</taxon>
        <taxon>Mollusca</taxon>
        <taxon>Gastropoda</taxon>
        <taxon>Heterobranchia</taxon>
        <taxon>Euthyneura</taxon>
        <taxon>Panpulmonata</taxon>
        <taxon>Sacoglossa</taxon>
        <taxon>Placobranchoidea</taxon>
        <taxon>Plakobranchidae</taxon>
        <taxon>Elysia</taxon>
    </lineage>
</organism>
<feature type="compositionally biased region" description="Polar residues" evidence="10">
    <location>
        <begin position="1565"/>
        <end position="1579"/>
    </location>
</feature>
<feature type="compositionally biased region" description="Low complexity" evidence="10">
    <location>
        <begin position="1458"/>
        <end position="1470"/>
    </location>
</feature>
<feature type="domain" description="NR LBD" evidence="12">
    <location>
        <begin position="175"/>
        <end position="394"/>
    </location>
</feature>
<feature type="compositionally biased region" description="Polar residues" evidence="10">
    <location>
        <begin position="1747"/>
        <end position="1762"/>
    </location>
</feature>
<dbReference type="PROSITE" id="PS51030">
    <property type="entry name" value="NUCLEAR_REC_DBD_2"/>
    <property type="match status" value="1"/>
</dbReference>
<keyword evidence="9" id="KW-0539">Nucleus</keyword>